<protein>
    <submittedName>
        <fullName evidence="1">20601_t:CDS:1</fullName>
    </submittedName>
</protein>
<reference evidence="1" key="1">
    <citation type="submission" date="2021-06" db="EMBL/GenBank/DDBJ databases">
        <authorList>
            <person name="Kallberg Y."/>
            <person name="Tangrot J."/>
            <person name="Rosling A."/>
        </authorList>
    </citation>
    <scope>NUCLEOTIDE SEQUENCE</scope>
    <source>
        <strain evidence="1">FL966</strain>
    </source>
</reference>
<feature type="non-terminal residue" evidence="1">
    <location>
        <position position="82"/>
    </location>
</feature>
<dbReference type="AlphaFoldDB" id="A0A9N9J141"/>
<gene>
    <name evidence="1" type="ORF">CPELLU_LOCUS15092</name>
</gene>
<accession>A0A9N9J141</accession>
<dbReference type="EMBL" id="CAJVQA010019120">
    <property type="protein sequence ID" value="CAG8757525.1"/>
    <property type="molecule type" value="Genomic_DNA"/>
</dbReference>
<organism evidence="1 2">
    <name type="scientific">Cetraspora pellucida</name>
    <dbReference type="NCBI Taxonomy" id="1433469"/>
    <lineage>
        <taxon>Eukaryota</taxon>
        <taxon>Fungi</taxon>
        <taxon>Fungi incertae sedis</taxon>
        <taxon>Mucoromycota</taxon>
        <taxon>Glomeromycotina</taxon>
        <taxon>Glomeromycetes</taxon>
        <taxon>Diversisporales</taxon>
        <taxon>Gigasporaceae</taxon>
        <taxon>Cetraspora</taxon>
    </lineage>
</organism>
<dbReference type="Proteomes" id="UP000789759">
    <property type="component" value="Unassembled WGS sequence"/>
</dbReference>
<name>A0A9N9J141_9GLOM</name>
<sequence>KAQTETSNESLVEHDINIIEKFLLVQETVQSTDIEPETLQEQTADLKEETQKDNIAINEEALSSEKRDLEDLTENIFAKSPN</sequence>
<evidence type="ECO:0000313" key="1">
    <source>
        <dbReference type="EMBL" id="CAG8757525.1"/>
    </source>
</evidence>
<comment type="caution">
    <text evidence="1">The sequence shown here is derived from an EMBL/GenBank/DDBJ whole genome shotgun (WGS) entry which is preliminary data.</text>
</comment>
<proteinExistence type="predicted"/>
<evidence type="ECO:0000313" key="2">
    <source>
        <dbReference type="Proteomes" id="UP000789759"/>
    </source>
</evidence>
<keyword evidence="2" id="KW-1185">Reference proteome</keyword>